<protein>
    <submittedName>
        <fullName evidence="2">Uncharacterized protein</fullName>
    </submittedName>
</protein>
<proteinExistence type="predicted"/>
<feature type="region of interest" description="Disordered" evidence="1">
    <location>
        <begin position="268"/>
        <end position="766"/>
    </location>
</feature>
<feature type="compositionally biased region" description="Basic and acidic residues" evidence="1">
    <location>
        <begin position="692"/>
        <end position="711"/>
    </location>
</feature>
<evidence type="ECO:0000313" key="3">
    <source>
        <dbReference type="Proteomes" id="UP001174694"/>
    </source>
</evidence>
<feature type="compositionally biased region" description="Polar residues" evidence="1">
    <location>
        <begin position="513"/>
        <end position="529"/>
    </location>
</feature>
<dbReference type="EMBL" id="JANBVO010000031">
    <property type="protein sequence ID" value="KAJ9138213.1"/>
    <property type="molecule type" value="Genomic_DNA"/>
</dbReference>
<feature type="region of interest" description="Disordered" evidence="1">
    <location>
        <begin position="134"/>
        <end position="171"/>
    </location>
</feature>
<accession>A0AA38VKV9</accession>
<feature type="compositionally biased region" description="Low complexity" evidence="1">
    <location>
        <begin position="382"/>
        <end position="403"/>
    </location>
</feature>
<comment type="caution">
    <text evidence="2">The sequence shown here is derived from an EMBL/GenBank/DDBJ whole genome shotgun (WGS) entry which is preliminary data.</text>
</comment>
<keyword evidence="3" id="KW-1185">Reference proteome</keyword>
<feature type="compositionally biased region" description="Basic and acidic residues" evidence="1">
    <location>
        <begin position="318"/>
        <end position="361"/>
    </location>
</feature>
<organism evidence="2 3">
    <name type="scientific">Pleurostoma richardsiae</name>
    <dbReference type="NCBI Taxonomy" id="41990"/>
    <lineage>
        <taxon>Eukaryota</taxon>
        <taxon>Fungi</taxon>
        <taxon>Dikarya</taxon>
        <taxon>Ascomycota</taxon>
        <taxon>Pezizomycotina</taxon>
        <taxon>Sordariomycetes</taxon>
        <taxon>Sordariomycetidae</taxon>
        <taxon>Calosphaeriales</taxon>
        <taxon>Pleurostomataceae</taxon>
        <taxon>Pleurostoma</taxon>
    </lineage>
</organism>
<name>A0AA38VKV9_9PEZI</name>
<gene>
    <name evidence="2" type="ORF">NKR23_g8763</name>
</gene>
<feature type="region of interest" description="Disordered" evidence="1">
    <location>
        <begin position="1"/>
        <end position="118"/>
    </location>
</feature>
<reference evidence="2" key="1">
    <citation type="submission" date="2022-07" db="EMBL/GenBank/DDBJ databases">
        <title>Fungi with potential for degradation of polypropylene.</title>
        <authorList>
            <person name="Gostincar C."/>
        </authorList>
    </citation>
    <scope>NUCLEOTIDE SEQUENCE</scope>
    <source>
        <strain evidence="2">EXF-13308</strain>
    </source>
</reference>
<feature type="compositionally biased region" description="Basic and acidic residues" evidence="1">
    <location>
        <begin position="62"/>
        <end position="72"/>
    </location>
</feature>
<feature type="compositionally biased region" description="Basic and acidic residues" evidence="1">
    <location>
        <begin position="474"/>
        <end position="489"/>
    </location>
</feature>
<dbReference type="Proteomes" id="UP001174694">
    <property type="component" value="Unassembled WGS sequence"/>
</dbReference>
<evidence type="ECO:0000256" key="1">
    <source>
        <dbReference type="SAM" id="MobiDB-lite"/>
    </source>
</evidence>
<feature type="compositionally biased region" description="Basic residues" evidence="1">
    <location>
        <begin position="1"/>
        <end position="16"/>
    </location>
</feature>
<evidence type="ECO:0000313" key="2">
    <source>
        <dbReference type="EMBL" id="KAJ9138213.1"/>
    </source>
</evidence>
<sequence length="857" mass="94856">MALWLFRRRSRRKRARSGTQSDAEATPEPVSDTQRPRRAPTRRKTEPQDELDVSAAPTPEQQLKKQRTEPNKLHRRAARTYSFEAGQQDNIRVGRRKSSRIQGPSQQAAHAAHATSYSSPQLNGVTAAINASGSLGDDAFGRVPTLHSKRDGEHLMPRKKSSKRRKADHDREAEIKAMANFMPVRPATDAWQAGRPMKKDTRRVKTGLGVGGFGLGSKWDKDNPSSDISLPIPESIRSTLSSDSEQISYKVSAFDALAPRPTLRYAVYPRWSPPSAGSGPERIPSQRRKLSEKAPVPDATLRAHKRIDDLADELSASDLRELMERDQRRRERKQLKEQEKVERRLARRAEKQRAAEQEGRESPPNLERGVLGREMIGLGIDPASAVVTSSSRRPSSGSSQKKSSAVDEADELAGDEATQAGPLGHFYRTTSIPLATPALAAEPQEATPASPEQSPKIKTFLRPKKSRSSSPPLLERERTDVSDSLRKGSETSSAKGGVSWASFFRWGNKNKRNSGPSSFSNTSRDSMALNQPPPPAAAYSAARKMSSGVPKRTMSRFREDLPELPMSPPESRIQSPEADSLPPPILEQDSPELNQAYEPASSTPIQRYDTPASGRMSAENQVARETPTSWNRPDDADPSPEPQAMSLASIDSEGSWLSGRLAGRRRSNLPRSQPPSRQRLYHHQHSSSNGSEDTHHDPDLHMQEHDSHDDGANIVEDEYLSRFANHRSSGSQWTYGKSTGEARPSSDEDEDAHWGSVGGRQPTVVQPHMAERMKSREGFLNTFGEEDESEAEDLMDDEKDVVNFEEDKETGLQRATSINLGRGHARHISAGSAKLLELTPRTSVDAKRRSLEPRTAN</sequence>
<dbReference type="AlphaFoldDB" id="A0AA38VKV9"/>
<feature type="compositionally biased region" description="Polar residues" evidence="1">
    <location>
        <begin position="726"/>
        <end position="737"/>
    </location>
</feature>
<feature type="compositionally biased region" description="Basic residues" evidence="1">
    <location>
        <begin position="157"/>
        <end position="166"/>
    </location>
</feature>